<dbReference type="GO" id="GO:0005524">
    <property type="term" value="F:ATP binding"/>
    <property type="evidence" value="ECO:0007669"/>
    <property type="project" value="UniProtKB-KW"/>
</dbReference>
<keyword evidence="1" id="KW-0547">Nucleotide-binding</keyword>
<dbReference type="InterPro" id="IPR000330">
    <property type="entry name" value="SNF2_N"/>
</dbReference>
<evidence type="ECO:0000256" key="4">
    <source>
        <dbReference type="ARBA" id="ARBA00022840"/>
    </source>
</evidence>
<dbReference type="Pfam" id="PF00176">
    <property type="entry name" value="SNF2-rel_dom"/>
    <property type="match status" value="1"/>
</dbReference>
<dbReference type="SMART" id="SM00490">
    <property type="entry name" value="HELICc"/>
    <property type="match status" value="1"/>
</dbReference>
<dbReference type="InterPro" id="IPR038718">
    <property type="entry name" value="SNF2-like_sf"/>
</dbReference>
<dbReference type="InterPro" id="IPR014001">
    <property type="entry name" value="Helicase_ATP-bd"/>
</dbReference>
<feature type="coiled-coil region" evidence="5">
    <location>
        <begin position="896"/>
        <end position="953"/>
    </location>
</feature>
<dbReference type="CDD" id="cd18011">
    <property type="entry name" value="DEXDc_RapA"/>
    <property type="match status" value="1"/>
</dbReference>
<dbReference type="GO" id="GO:0004386">
    <property type="term" value="F:helicase activity"/>
    <property type="evidence" value="ECO:0007669"/>
    <property type="project" value="UniProtKB-KW"/>
</dbReference>
<evidence type="ECO:0000313" key="8">
    <source>
        <dbReference type="EMBL" id="PZN71271.1"/>
    </source>
</evidence>
<comment type="caution">
    <text evidence="8">The sequence shown here is derived from an EMBL/GenBank/DDBJ whole genome shotgun (WGS) entry which is preliminary data.</text>
</comment>
<dbReference type="SUPFAM" id="SSF52540">
    <property type="entry name" value="P-loop containing nucleoside triphosphate hydrolases"/>
    <property type="match status" value="2"/>
</dbReference>
<dbReference type="Pfam" id="PF00271">
    <property type="entry name" value="Helicase_C"/>
    <property type="match status" value="1"/>
</dbReference>
<keyword evidence="5" id="KW-0175">Coiled coil</keyword>
<dbReference type="AlphaFoldDB" id="A0A2W4QGA6"/>
<dbReference type="EMBL" id="QJPH01000528">
    <property type="protein sequence ID" value="PZN71271.1"/>
    <property type="molecule type" value="Genomic_DNA"/>
</dbReference>
<dbReference type="InterPro" id="IPR049730">
    <property type="entry name" value="SNF2/RAD54-like_C"/>
</dbReference>
<dbReference type="Gene3D" id="3.40.50.10810">
    <property type="entry name" value="Tandem AAA-ATPase domain"/>
    <property type="match status" value="1"/>
</dbReference>
<sequence length="986" mass="113039">MNGPFYATNDDSQTDHKKITSFHAKYYAHELTQRHGPNGIERLSQSLFDASVDLNPHQIEAALFALKSPLSKGVLLADEVGLGKTIEAGIVLCQYWSERRRRLLVICPASLRKQWALELEEKFNLPTVVLDAKTWRDTLKKDQSPINQKVIIILSYNYANRIRDELKAIAWNLVVIDEAHKLRNAYRESNKIGQGLRWATADCRKLLLTATPLQNSLLELYGLSTLIDEHLFGDVNAFRSQYVSAGGDMDGLRQRLSGFCRRTLRNQVTEYIRYTERRAITQPFRPNDDEHKLYEAVSAFLLRPNSYAIPKRQRHLTELILRKLLASSSLAIAGTLETMKLRLEALRDEKIQDDPDFAEQLIAEEDIEGDLLDEILDMDPPEEDSDTPSPTIDQRQLKEEIELLAQLVLWARGIGTDTKTRSLLSALEIGFQQMVKIGAQRKALIFTESRRTQIYLKDYLQANGYAGQVVQFSGTNNSPEATAIYQNWLTTNQGTGRVSGSRDIDIRTGLIEHFRDQASIMIATEAAAEGVNIQFCSLVINYDLPWNPQRVEQRIGRCHRYGQQHDVVVINFLNERNEADRRVLELLTEKFNLFNGVFGASDEVLGSIESGVDFEKRILTIYQQCRTPAEIEAAFKALQAEMDERIQARMTDTRKMLLENFDEEVHERLRVQLNDAKAQLDRFSKRFWSLSQFILEAHARFDDDTLSFELVKPPNQHIPAGRYHLISKTAPVTNKPKADGIEELHAEYGKYLYRLSHPLGEFVIDHAKSLDTPPAHIVFNISQHPTRLLLVEALRGRRGFLTLTALAIESYEREEYLLFSGVDDHGLHLDQETCEKLFNCIADNTGPASIADSINQRLAADAERHIKATISKSLEANNRHFNEAREKLEKWADDLVLAAEKALKDTKEQIKVLQRQARLATHLDEQHEIQQKILKLEKQQRRQRQEIFQVEDDIIEKRDALVDSLERRLTQKTESQRLFTICWEVV</sequence>
<dbReference type="InterPro" id="IPR027417">
    <property type="entry name" value="P-loop_NTPase"/>
</dbReference>
<gene>
    <name evidence="8" type="ORF">DM484_26775</name>
</gene>
<evidence type="ECO:0000256" key="5">
    <source>
        <dbReference type="SAM" id="Coils"/>
    </source>
</evidence>
<proteinExistence type="predicted"/>
<reference evidence="8 9" key="1">
    <citation type="journal article" date="2018" name="Aquat. Microb. Ecol.">
        <title>Gammaproteobacterial methanotrophs dominate.</title>
        <authorList>
            <person name="Rissanen A.J."/>
            <person name="Saarenheimo J."/>
            <person name="Tiirola M."/>
            <person name="Peura S."/>
            <person name="Aalto S.L."/>
            <person name="Karvinen A."/>
            <person name="Nykanen H."/>
        </authorList>
    </citation>
    <scope>NUCLEOTIDE SEQUENCE [LARGE SCALE GENOMIC DNA]</scope>
    <source>
        <strain evidence="8">AMbin10</strain>
    </source>
</reference>
<evidence type="ECO:0000256" key="1">
    <source>
        <dbReference type="ARBA" id="ARBA00022741"/>
    </source>
</evidence>
<name>A0A2W4QGA6_9GAMM</name>
<dbReference type="PROSITE" id="PS51194">
    <property type="entry name" value="HELICASE_CTER"/>
    <property type="match status" value="1"/>
</dbReference>
<dbReference type="InterPro" id="IPR057342">
    <property type="entry name" value="DEXDc_RapA"/>
</dbReference>
<dbReference type="PANTHER" id="PTHR10799">
    <property type="entry name" value="SNF2/RAD54 HELICASE FAMILY"/>
    <property type="match status" value="1"/>
</dbReference>
<keyword evidence="4" id="KW-0067">ATP-binding</keyword>
<evidence type="ECO:0000256" key="3">
    <source>
        <dbReference type="ARBA" id="ARBA00022806"/>
    </source>
</evidence>
<dbReference type="PROSITE" id="PS51192">
    <property type="entry name" value="HELICASE_ATP_BIND_1"/>
    <property type="match status" value="1"/>
</dbReference>
<dbReference type="CDD" id="cd18793">
    <property type="entry name" value="SF2_C_SNF"/>
    <property type="match status" value="1"/>
</dbReference>
<feature type="domain" description="Helicase C-terminal" evidence="7">
    <location>
        <begin position="430"/>
        <end position="605"/>
    </location>
</feature>
<dbReference type="SMART" id="SM00487">
    <property type="entry name" value="DEXDc"/>
    <property type="match status" value="1"/>
</dbReference>
<dbReference type="Proteomes" id="UP000249396">
    <property type="component" value="Unassembled WGS sequence"/>
</dbReference>
<dbReference type="Gene3D" id="3.40.50.300">
    <property type="entry name" value="P-loop containing nucleotide triphosphate hydrolases"/>
    <property type="match status" value="1"/>
</dbReference>
<feature type="domain" description="Helicase ATP-binding" evidence="6">
    <location>
        <begin position="65"/>
        <end position="230"/>
    </location>
</feature>
<evidence type="ECO:0000259" key="6">
    <source>
        <dbReference type="PROSITE" id="PS51192"/>
    </source>
</evidence>
<evidence type="ECO:0000313" key="9">
    <source>
        <dbReference type="Proteomes" id="UP000249396"/>
    </source>
</evidence>
<evidence type="ECO:0000256" key="2">
    <source>
        <dbReference type="ARBA" id="ARBA00022801"/>
    </source>
</evidence>
<accession>A0A2W4QGA6</accession>
<keyword evidence="2" id="KW-0378">Hydrolase</keyword>
<evidence type="ECO:0000259" key="7">
    <source>
        <dbReference type="PROSITE" id="PS51194"/>
    </source>
</evidence>
<keyword evidence="3 8" id="KW-0347">Helicase</keyword>
<dbReference type="InterPro" id="IPR001650">
    <property type="entry name" value="Helicase_C-like"/>
</dbReference>
<organism evidence="8 9">
    <name type="scientific">Candidatus Methylumidiphilus alinenensis</name>
    <dbReference type="NCBI Taxonomy" id="2202197"/>
    <lineage>
        <taxon>Bacteria</taxon>
        <taxon>Pseudomonadati</taxon>
        <taxon>Pseudomonadota</taxon>
        <taxon>Gammaproteobacteria</taxon>
        <taxon>Methylococcales</taxon>
        <taxon>Candidatus Methylumidiphilus</taxon>
    </lineage>
</organism>
<protein>
    <submittedName>
        <fullName evidence="8">ATP-dependent helicase</fullName>
    </submittedName>
</protein>
<dbReference type="GO" id="GO:0016787">
    <property type="term" value="F:hydrolase activity"/>
    <property type="evidence" value="ECO:0007669"/>
    <property type="project" value="UniProtKB-KW"/>
</dbReference>